<accession>A0A5S9IVP3</accession>
<gene>
    <name evidence="2" type="ORF">UABAM_05814</name>
</gene>
<reference evidence="2 3" key="1">
    <citation type="submission" date="2019-08" db="EMBL/GenBank/DDBJ databases">
        <title>Complete genome sequence of Candidatus Uab amorphum.</title>
        <authorList>
            <person name="Shiratori T."/>
            <person name="Suzuki S."/>
            <person name="Kakizawa Y."/>
            <person name="Ishida K."/>
        </authorList>
    </citation>
    <scope>NUCLEOTIDE SEQUENCE [LARGE SCALE GENOMIC DNA]</scope>
    <source>
        <strain evidence="2 3">SRT547</strain>
    </source>
</reference>
<keyword evidence="3" id="KW-1185">Reference proteome</keyword>
<protein>
    <recommendedName>
        <fullName evidence="4">SGNH hydrolase-type esterase domain-containing protein</fullName>
    </recommendedName>
</protein>
<evidence type="ECO:0000313" key="2">
    <source>
        <dbReference type="EMBL" id="BBM87405.1"/>
    </source>
</evidence>
<organism evidence="2 3">
    <name type="scientific">Uabimicrobium amorphum</name>
    <dbReference type="NCBI Taxonomy" id="2596890"/>
    <lineage>
        <taxon>Bacteria</taxon>
        <taxon>Pseudomonadati</taxon>
        <taxon>Planctomycetota</taxon>
        <taxon>Candidatus Uabimicrobiia</taxon>
        <taxon>Candidatus Uabimicrobiales</taxon>
        <taxon>Candidatus Uabimicrobiaceae</taxon>
        <taxon>Candidatus Uabimicrobium</taxon>
    </lineage>
</organism>
<sequence>MNKKFINAIKTSRISKILLLKVSLISVFLFSELVLRILGYLPFQAIDNLDTPVMFEYDHYLGWRNKKGNYTFQLHGDNINTTILHNRTRVTGEKQGDLQKKIICIGGSYTQGWAISDNETYPWKIQKKFRNFDVLNYGTSGYGTYQSLLLLKNIIPKTKSPKIVIYGFIDHHEQRNIARQDWLLLLSNLSKRNHIYTPYVSLAKNKKLAFHPPEKYPKWPFSHYSSFISMVNRKYVYIKTMSRRHQRKITKELLSLMNKYCDRSNIILLIAILKANDDMKKQYISFFKKNDIYYVDCVFPFTADMVVKGDGHPNGKLNTLWAQKLSRALQEFVNKN</sequence>
<keyword evidence="1" id="KW-0812">Transmembrane</keyword>
<evidence type="ECO:0000256" key="1">
    <source>
        <dbReference type="SAM" id="Phobius"/>
    </source>
</evidence>
<keyword evidence="1" id="KW-1133">Transmembrane helix</keyword>
<proteinExistence type="predicted"/>
<evidence type="ECO:0008006" key="4">
    <source>
        <dbReference type="Google" id="ProtNLM"/>
    </source>
</evidence>
<name>A0A5S9IVP3_UABAM</name>
<dbReference type="OrthoDB" id="277306at2"/>
<dbReference type="SUPFAM" id="SSF52266">
    <property type="entry name" value="SGNH hydrolase"/>
    <property type="match status" value="1"/>
</dbReference>
<dbReference type="Proteomes" id="UP000326354">
    <property type="component" value="Chromosome"/>
</dbReference>
<dbReference type="GO" id="GO:0016788">
    <property type="term" value="F:hydrolase activity, acting on ester bonds"/>
    <property type="evidence" value="ECO:0007669"/>
    <property type="project" value="UniProtKB-ARBA"/>
</dbReference>
<keyword evidence="1" id="KW-0472">Membrane</keyword>
<dbReference type="Gene3D" id="3.40.50.1110">
    <property type="entry name" value="SGNH hydrolase"/>
    <property type="match status" value="1"/>
</dbReference>
<dbReference type="EMBL" id="AP019860">
    <property type="protein sequence ID" value="BBM87405.1"/>
    <property type="molecule type" value="Genomic_DNA"/>
</dbReference>
<feature type="transmembrane region" description="Helical" evidence="1">
    <location>
        <begin position="20"/>
        <end position="43"/>
    </location>
</feature>
<dbReference type="KEGG" id="uam:UABAM_05814"/>
<evidence type="ECO:0000313" key="3">
    <source>
        <dbReference type="Proteomes" id="UP000326354"/>
    </source>
</evidence>
<dbReference type="InterPro" id="IPR036514">
    <property type="entry name" value="SGNH_hydro_sf"/>
</dbReference>
<dbReference type="AlphaFoldDB" id="A0A5S9IVP3"/>
<dbReference type="RefSeq" id="WP_151971427.1">
    <property type="nucleotide sequence ID" value="NZ_AP019860.1"/>
</dbReference>